<name>A0A6C0IFP3_9ZZZZ</name>
<dbReference type="InterPro" id="IPR018306">
    <property type="entry name" value="Phage_T5_Orf172_DNA-bd"/>
</dbReference>
<organism evidence="2">
    <name type="scientific">viral metagenome</name>
    <dbReference type="NCBI Taxonomy" id="1070528"/>
    <lineage>
        <taxon>unclassified sequences</taxon>
        <taxon>metagenomes</taxon>
        <taxon>organismal metagenomes</taxon>
    </lineage>
</organism>
<feature type="domain" description="Bacteriophage T5 Orf172 DNA-binding" evidence="1">
    <location>
        <begin position="61"/>
        <end position="136"/>
    </location>
</feature>
<proteinExistence type="predicted"/>
<sequence length="144" mass="16741">MNETILNDTFNSLLPINGCKCKEILKSIDSNYKENNDYTNECIYIGHCEITDYETGITAKTRPKIGKSRYLTSLNRGRSQGGCDWIFDYIYFVPKGKNYSKLESVIHKELVKYNLNKEFHRELYDLSIGEAIAKVKIIIEKWVI</sequence>
<dbReference type="EMBL" id="MN740173">
    <property type="protein sequence ID" value="QHT91998.1"/>
    <property type="molecule type" value="Genomic_DNA"/>
</dbReference>
<accession>A0A6C0IFP3</accession>
<protein>
    <recommendedName>
        <fullName evidence="1">Bacteriophage T5 Orf172 DNA-binding domain-containing protein</fullName>
    </recommendedName>
</protein>
<evidence type="ECO:0000259" key="1">
    <source>
        <dbReference type="Pfam" id="PF10544"/>
    </source>
</evidence>
<evidence type="ECO:0000313" key="2">
    <source>
        <dbReference type="EMBL" id="QHT91998.1"/>
    </source>
</evidence>
<dbReference type="Pfam" id="PF10544">
    <property type="entry name" value="T5orf172"/>
    <property type="match status" value="1"/>
</dbReference>
<dbReference type="AlphaFoldDB" id="A0A6C0IFP3"/>
<reference evidence="2" key="1">
    <citation type="journal article" date="2020" name="Nature">
        <title>Giant virus diversity and host interactions through global metagenomics.</title>
        <authorList>
            <person name="Schulz F."/>
            <person name="Roux S."/>
            <person name="Paez-Espino D."/>
            <person name="Jungbluth S."/>
            <person name="Walsh D.A."/>
            <person name="Denef V.J."/>
            <person name="McMahon K.D."/>
            <person name="Konstantinidis K.T."/>
            <person name="Eloe-Fadrosh E.A."/>
            <person name="Kyrpides N.C."/>
            <person name="Woyke T."/>
        </authorList>
    </citation>
    <scope>NUCLEOTIDE SEQUENCE</scope>
    <source>
        <strain evidence="2">GVMAG-M-3300023184-86</strain>
    </source>
</reference>